<dbReference type="Gene3D" id="1.20.1290.10">
    <property type="entry name" value="AhpD-like"/>
    <property type="match status" value="1"/>
</dbReference>
<reference evidence="2 3" key="1">
    <citation type="submission" date="2020-08" db="EMBL/GenBank/DDBJ databases">
        <title>Functional genomics of gut bacteria from endangered species of beetles.</title>
        <authorList>
            <person name="Carlos-Shanley C."/>
        </authorList>
    </citation>
    <scope>NUCLEOTIDE SEQUENCE [LARGE SCALE GENOMIC DNA]</scope>
    <source>
        <strain evidence="2 3">S00142</strain>
    </source>
</reference>
<keyword evidence="3" id="KW-1185">Reference proteome</keyword>
<dbReference type="GO" id="GO:0051920">
    <property type="term" value="F:peroxiredoxin activity"/>
    <property type="evidence" value="ECO:0007669"/>
    <property type="project" value="InterPro"/>
</dbReference>
<dbReference type="AlphaFoldDB" id="A0A7W7IW69"/>
<accession>A0A7W7IW69</accession>
<dbReference type="RefSeq" id="WP_184160435.1">
    <property type="nucleotide sequence ID" value="NZ_JACHLD010000002.1"/>
</dbReference>
<dbReference type="NCBIfam" id="TIGR00778">
    <property type="entry name" value="ahpD_dom"/>
    <property type="match status" value="1"/>
</dbReference>
<proteinExistence type="predicted"/>
<dbReference type="InterPro" id="IPR029032">
    <property type="entry name" value="AhpD-like"/>
</dbReference>
<gene>
    <name evidence="2" type="ORF">HNP37_001780</name>
</gene>
<dbReference type="PANTHER" id="PTHR35446:SF2">
    <property type="entry name" value="CARBOXYMUCONOLACTONE DECARBOXYLASE-LIKE DOMAIN-CONTAINING PROTEIN"/>
    <property type="match status" value="1"/>
</dbReference>
<dbReference type="Proteomes" id="UP000561681">
    <property type="component" value="Unassembled WGS sequence"/>
</dbReference>
<dbReference type="InterPro" id="IPR003779">
    <property type="entry name" value="CMD-like"/>
</dbReference>
<evidence type="ECO:0000313" key="3">
    <source>
        <dbReference type="Proteomes" id="UP000561681"/>
    </source>
</evidence>
<feature type="domain" description="Carboxymuconolactone decarboxylase-like" evidence="1">
    <location>
        <begin position="56"/>
        <end position="99"/>
    </location>
</feature>
<dbReference type="EMBL" id="JACHLD010000002">
    <property type="protein sequence ID" value="MBB4801719.1"/>
    <property type="molecule type" value="Genomic_DNA"/>
</dbReference>
<evidence type="ECO:0000313" key="2">
    <source>
        <dbReference type="EMBL" id="MBB4801719.1"/>
    </source>
</evidence>
<comment type="caution">
    <text evidence="2">The sequence shown here is derived from an EMBL/GenBank/DDBJ whole genome shotgun (WGS) entry which is preliminary data.</text>
</comment>
<keyword evidence="2" id="KW-0560">Oxidoreductase</keyword>
<name>A0A7W7IW69_9FLAO</name>
<dbReference type="Pfam" id="PF02627">
    <property type="entry name" value="CMD"/>
    <property type="match status" value="1"/>
</dbReference>
<evidence type="ECO:0000259" key="1">
    <source>
        <dbReference type="Pfam" id="PF02627"/>
    </source>
</evidence>
<dbReference type="PANTHER" id="PTHR35446">
    <property type="entry name" value="SI:CH211-175M2.5"/>
    <property type="match status" value="1"/>
</dbReference>
<protein>
    <submittedName>
        <fullName evidence="2">AhpD family alkylhydroperoxidase</fullName>
    </submittedName>
</protein>
<sequence>MITIDIPNGEDLDTENKNFWLYFKERLGRVPNLYASMMHSKNALSNYYQFHTRMVSLTKKETEAIMLVVSEENQSLYCLSAHTMIGKLNGFSDEQIMQIRQGQVKFDHKLNVLVSFVKGVITGKEKELNLLENCFNVGYSQENIIDILHIIGDSYITNYTTKVFNVPIDFPIAEKMNQP</sequence>
<dbReference type="SUPFAM" id="SSF69118">
    <property type="entry name" value="AhpD-like"/>
    <property type="match status" value="1"/>
</dbReference>
<organism evidence="2 3">
    <name type="scientific">Flavobacterium nitrogenifigens</name>
    <dbReference type="NCBI Taxonomy" id="1617283"/>
    <lineage>
        <taxon>Bacteria</taxon>
        <taxon>Pseudomonadati</taxon>
        <taxon>Bacteroidota</taxon>
        <taxon>Flavobacteriia</taxon>
        <taxon>Flavobacteriales</taxon>
        <taxon>Flavobacteriaceae</taxon>
        <taxon>Flavobacterium</taxon>
    </lineage>
</organism>
<dbReference type="InterPro" id="IPR004675">
    <property type="entry name" value="AhpD_core"/>
</dbReference>
<keyword evidence="2" id="KW-0575">Peroxidase</keyword>